<dbReference type="EMBL" id="UYJE01004044">
    <property type="protein sequence ID" value="VDI24476.1"/>
    <property type="molecule type" value="Genomic_DNA"/>
</dbReference>
<feature type="compositionally biased region" description="Basic and acidic residues" evidence="1">
    <location>
        <begin position="102"/>
        <end position="121"/>
    </location>
</feature>
<feature type="region of interest" description="Disordered" evidence="1">
    <location>
        <begin position="1"/>
        <end position="151"/>
    </location>
</feature>
<proteinExistence type="predicted"/>
<feature type="compositionally biased region" description="Basic residues" evidence="1">
    <location>
        <begin position="92"/>
        <end position="101"/>
    </location>
</feature>
<dbReference type="Proteomes" id="UP000596742">
    <property type="component" value="Unassembled WGS sequence"/>
</dbReference>
<gene>
    <name evidence="2" type="ORF">MGAL_10B079640</name>
</gene>
<organism evidence="2 3">
    <name type="scientific">Mytilus galloprovincialis</name>
    <name type="common">Mediterranean mussel</name>
    <dbReference type="NCBI Taxonomy" id="29158"/>
    <lineage>
        <taxon>Eukaryota</taxon>
        <taxon>Metazoa</taxon>
        <taxon>Spiralia</taxon>
        <taxon>Lophotrochozoa</taxon>
        <taxon>Mollusca</taxon>
        <taxon>Bivalvia</taxon>
        <taxon>Autobranchia</taxon>
        <taxon>Pteriomorphia</taxon>
        <taxon>Mytilida</taxon>
        <taxon>Mytiloidea</taxon>
        <taxon>Mytilidae</taxon>
        <taxon>Mytilinae</taxon>
        <taxon>Mytilus</taxon>
    </lineage>
</organism>
<reference evidence="2" key="1">
    <citation type="submission" date="2018-11" db="EMBL/GenBank/DDBJ databases">
        <authorList>
            <person name="Alioto T."/>
            <person name="Alioto T."/>
        </authorList>
    </citation>
    <scope>NUCLEOTIDE SEQUENCE</scope>
</reference>
<feature type="compositionally biased region" description="Polar residues" evidence="1">
    <location>
        <begin position="125"/>
        <end position="136"/>
    </location>
</feature>
<feature type="compositionally biased region" description="Basic and acidic residues" evidence="1">
    <location>
        <begin position="1"/>
        <end position="21"/>
    </location>
</feature>
<accession>A0A8B6DUZ8</accession>
<name>A0A8B6DUZ8_MYTGA</name>
<evidence type="ECO:0000256" key="1">
    <source>
        <dbReference type="SAM" id="MobiDB-lite"/>
    </source>
</evidence>
<sequence>MRQNILRDCRKDENQLSRPLERSTTGHRYIGSVGRPQTSIDTWEKRGKRKEERRGQRGEEPRAKTEQEGAGKGTEEKGRNMGTWGGKAKGVIGRKKGRGGGRRIERDLSTRELKTRGDSGVHEATSVSLSGRQSSKIIEKRKQNVPRALEK</sequence>
<comment type="caution">
    <text evidence="2">The sequence shown here is derived from an EMBL/GenBank/DDBJ whole genome shotgun (WGS) entry which is preliminary data.</text>
</comment>
<evidence type="ECO:0000313" key="3">
    <source>
        <dbReference type="Proteomes" id="UP000596742"/>
    </source>
</evidence>
<feature type="compositionally biased region" description="Basic and acidic residues" evidence="1">
    <location>
        <begin position="137"/>
        <end position="151"/>
    </location>
</feature>
<keyword evidence="3" id="KW-1185">Reference proteome</keyword>
<dbReference type="AlphaFoldDB" id="A0A8B6DUZ8"/>
<feature type="compositionally biased region" description="Basic and acidic residues" evidence="1">
    <location>
        <begin position="42"/>
        <end position="79"/>
    </location>
</feature>
<evidence type="ECO:0000313" key="2">
    <source>
        <dbReference type="EMBL" id="VDI24476.1"/>
    </source>
</evidence>
<protein>
    <submittedName>
        <fullName evidence="2">Uncharacterized protein</fullName>
    </submittedName>
</protein>